<evidence type="ECO:0000256" key="1">
    <source>
        <dbReference type="ARBA" id="ARBA00005582"/>
    </source>
</evidence>
<dbReference type="CDD" id="cd04678">
    <property type="entry name" value="NUDIX_MTH2_Nudt15"/>
    <property type="match status" value="1"/>
</dbReference>
<name>A0ABS9XU83_9ACTN</name>
<evidence type="ECO:0000313" key="5">
    <source>
        <dbReference type="EMBL" id="MCI3245625.1"/>
    </source>
</evidence>
<keyword evidence="2 3" id="KW-0378">Hydrolase</keyword>
<dbReference type="PANTHER" id="PTHR16099:SF5">
    <property type="entry name" value="NUCLEOTIDE TRIPHOSPHATE DIPHOSPHATASE NUDT15"/>
    <property type="match status" value="1"/>
</dbReference>
<dbReference type="Pfam" id="PF00293">
    <property type="entry name" value="NUDIX"/>
    <property type="match status" value="1"/>
</dbReference>
<dbReference type="PROSITE" id="PS00893">
    <property type="entry name" value="NUDIX_BOX"/>
    <property type="match status" value="1"/>
</dbReference>
<evidence type="ECO:0000313" key="6">
    <source>
        <dbReference type="Proteomes" id="UP001165270"/>
    </source>
</evidence>
<dbReference type="PANTHER" id="PTHR16099">
    <property type="entry name" value="8-OXO-DGTP DIPHOSPHATES NUDT15"/>
    <property type="match status" value="1"/>
</dbReference>
<evidence type="ECO:0000256" key="2">
    <source>
        <dbReference type="ARBA" id="ARBA00022801"/>
    </source>
</evidence>
<protein>
    <submittedName>
        <fullName evidence="5">NUDIX domain-containing protein</fullName>
    </submittedName>
</protein>
<dbReference type="Proteomes" id="UP001165270">
    <property type="component" value="Unassembled WGS sequence"/>
</dbReference>
<accession>A0ABS9XU83</accession>
<organism evidence="5 6">
    <name type="scientific">Streptomyces spinosisporus</name>
    <dbReference type="NCBI Taxonomy" id="2927582"/>
    <lineage>
        <taxon>Bacteria</taxon>
        <taxon>Bacillati</taxon>
        <taxon>Actinomycetota</taxon>
        <taxon>Actinomycetes</taxon>
        <taxon>Kitasatosporales</taxon>
        <taxon>Streptomycetaceae</taxon>
        <taxon>Streptomyces</taxon>
    </lineage>
</organism>
<dbReference type="EMBL" id="JALDAX010000023">
    <property type="protein sequence ID" value="MCI3245625.1"/>
    <property type="molecule type" value="Genomic_DNA"/>
</dbReference>
<evidence type="ECO:0000259" key="4">
    <source>
        <dbReference type="PROSITE" id="PS51462"/>
    </source>
</evidence>
<dbReference type="RefSeq" id="WP_016431218.1">
    <property type="nucleotide sequence ID" value="NZ_JALDAX010000023.1"/>
</dbReference>
<dbReference type="InterPro" id="IPR020084">
    <property type="entry name" value="NUDIX_hydrolase_CS"/>
</dbReference>
<dbReference type="Gene3D" id="3.90.79.10">
    <property type="entry name" value="Nucleoside Triphosphate Pyrophosphohydrolase"/>
    <property type="match status" value="1"/>
</dbReference>
<dbReference type="InterPro" id="IPR020476">
    <property type="entry name" value="Nudix_hydrolase"/>
</dbReference>
<comment type="similarity">
    <text evidence="1 3">Belongs to the Nudix hydrolase family.</text>
</comment>
<keyword evidence="6" id="KW-1185">Reference proteome</keyword>
<dbReference type="SUPFAM" id="SSF55811">
    <property type="entry name" value="Nudix"/>
    <property type="match status" value="1"/>
</dbReference>
<proteinExistence type="inferred from homology"/>
<dbReference type="PROSITE" id="PS51462">
    <property type="entry name" value="NUDIX"/>
    <property type="match status" value="1"/>
</dbReference>
<dbReference type="PRINTS" id="PR00502">
    <property type="entry name" value="NUDIXFAMILY"/>
</dbReference>
<dbReference type="InterPro" id="IPR000086">
    <property type="entry name" value="NUDIX_hydrolase_dom"/>
</dbReference>
<dbReference type="InterPro" id="IPR015797">
    <property type="entry name" value="NUDIX_hydrolase-like_dom_sf"/>
</dbReference>
<evidence type="ECO:0000256" key="3">
    <source>
        <dbReference type="RuleBase" id="RU003476"/>
    </source>
</evidence>
<reference evidence="5" key="1">
    <citation type="submission" date="2022-03" db="EMBL/GenBank/DDBJ databases">
        <title>Streptomyces 7R015 and 7R016 isolated from Barleria lupulina in Thailand.</title>
        <authorList>
            <person name="Kanchanasin P."/>
            <person name="Phongsopitanun W."/>
            <person name="Tanasupawat S."/>
        </authorList>
    </citation>
    <scope>NUCLEOTIDE SEQUENCE</scope>
    <source>
        <strain evidence="5">7R016</strain>
    </source>
</reference>
<sequence length="146" mass="15720">MSSVVRVGVQAVVRSDDGVLLGLRKNTFGEGTWGLPGGHLEIGETIFEAATRELMEEVGIRPLGLRVACVTDPQPEANHHMQIGVEVLGYEGRITVREPDRCAGWRFFPLDALPEALFVGSVTVLDSVRAGSLHLNRAVSTATWGA</sequence>
<comment type="caution">
    <text evidence="5">The sequence shown here is derived from an EMBL/GenBank/DDBJ whole genome shotgun (WGS) entry which is preliminary data.</text>
</comment>
<gene>
    <name evidence="5" type="ORF">MQN93_38550</name>
</gene>
<feature type="domain" description="Nudix hydrolase" evidence="4">
    <location>
        <begin position="2"/>
        <end position="130"/>
    </location>
</feature>